<dbReference type="InterPro" id="IPR016059">
    <property type="entry name" value="DNA_ligase_ATP-dep_CS"/>
</dbReference>
<gene>
    <name evidence="6" type="ORF">WMW72_09385</name>
</gene>
<dbReference type="InterPro" id="IPR050191">
    <property type="entry name" value="ATP-dep_DNA_ligase"/>
</dbReference>
<dbReference type="Pfam" id="PF01068">
    <property type="entry name" value="DNA_ligase_A_M"/>
    <property type="match status" value="1"/>
</dbReference>
<dbReference type="PROSITE" id="PS50160">
    <property type="entry name" value="DNA_LIGASE_A3"/>
    <property type="match status" value="1"/>
</dbReference>
<dbReference type="Pfam" id="PF04679">
    <property type="entry name" value="DNA_ligase_A_C"/>
    <property type="match status" value="1"/>
</dbReference>
<dbReference type="SUPFAM" id="SSF50249">
    <property type="entry name" value="Nucleic acid-binding proteins"/>
    <property type="match status" value="1"/>
</dbReference>
<dbReference type="PROSITE" id="PS00697">
    <property type="entry name" value="DNA_LIGASE_A1"/>
    <property type="match status" value="1"/>
</dbReference>
<dbReference type="Gene3D" id="2.40.50.140">
    <property type="entry name" value="Nucleic acid-binding proteins"/>
    <property type="match status" value="1"/>
</dbReference>
<dbReference type="CDD" id="cd07971">
    <property type="entry name" value="OBF_DNA_ligase_LigD"/>
    <property type="match status" value="1"/>
</dbReference>
<accession>A0ABU9DH69</accession>
<evidence type="ECO:0000259" key="5">
    <source>
        <dbReference type="PROSITE" id="PS50160"/>
    </source>
</evidence>
<dbReference type="EMBL" id="JBBPCC010000004">
    <property type="protein sequence ID" value="MEK8128114.1"/>
    <property type="molecule type" value="Genomic_DNA"/>
</dbReference>
<dbReference type="CDD" id="cd07906">
    <property type="entry name" value="Adenylation_DNA_ligase_LigD_LigC"/>
    <property type="match status" value="1"/>
</dbReference>
<dbReference type="GO" id="GO:0016874">
    <property type="term" value="F:ligase activity"/>
    <property type="evidence" value="ECO:0007669"/>
    <property type="project" value="UniProtKB-KW"/>
</dbReference>
<dbReference type="PANTHER" id="PTHR45674">
    <property type="entry name" value="DNA LIGASE 1/3 FAMILY MEMBER"/>
    <property type="match status" value="1"/>
</dbReference>
<dbReference type="InterPro" id="IPR012309">
    <property type="entry name" value="DNA_ligase_ATP-dep_C"/>
</dbReference>
<comment type="similarity">
    <text evidence="1">Belongs to the ATP-dependent DNA ligase family.</text>
</comment>
<organism evidence="6 7">
    <name type="scientific">Paenibacillus filicis</name>
    <dbReference type="NCBI Taxonomy" id="669464"/>
    <lineage>
        <taxon>Bacteria</taxon>
        <taxon>Bacillati</taxon>
        <taxon>Bacillota</taxon>
        <taxon>Bacilli</taxon>
        <taxon>Bacillales</taxon>
        <taxon>Paenibacillaceae</taxon>
        <taxon>Paenibacillus</taxon>
    </lineage>
</organism>
<sequence>MELKPIIPFEPISTDTLPTSGDWIAQIKWDGVRMLTYFDGHEVRLINRKLNDRTPQYPELLDIKKFCSASSMIIDGEIIAFDQKKPSFHEVMKRDSLRKSQNIDLAVHQTPVTYMLFDILMYNDKWIMDKPLSERQKILQELIAPLPHVQITQSFTDANKLFHTIKEHNMEGIVCKDLGGTYSIGGKDKRWQKKKIFRDLHAVIGGVTTRNGIVNALLLGLYDNNKLVYIGHAGTGKLSAEDWRTLTGQIEPMTIPARPFINEPERNKDAIWIEPKLTVKIQFMEWTPHGTMRHPSIQAFVNVQAAACTFSQNE</sequence>
<evidence type="ECO:0000256" key="2">
    <source>
        <dbReference type="ARBA" id="ARBA00012727"/>
    </source>
</evidence>
<dbReference type="RefSeq" id="WP_341415172.1">
    <property type="nucleotide sequence ID" value="NZ_JBBPCC010000004.1"/>
</dbReference>
<protein>
    <recommendedName>
        <fullName evidence="2">DNA ligase (ATP)</fullName>
        <ecNumber evidence="2">6.5.1.1</ecNumber>
    </recommendedName>
</protein>
<comment type="catalytic activity">
    <reaction evidence="4">
        <text>ATP + (deoxyribonucleotide)n-3'-hydroxyl + 5'-phospho-(deoxyribonucleotide)m = (deoxyribonucleotide)n+m + AMP + diphosphate.</text>
        <dbReference type="EC" id="6.5.1.1"/>
    </reaction>
</comment>
<dbReference type="Gene3D" id="3.30.470.30">
    <property type="entry name" value="DNA ligase/mRNA capping enzyme"/>
    <property type="match status" value="1"/>
</dbReference>
<name>A0ABU9DH69_9BACL</name>
<dbReference type="EC" id="6.5.1.1" evidence="2"/>
<comment type="caution">
    <text evidence="6">The sequence shown here is derived from an EMBL/GenBank/DDBJ whole genome shotgun (WGS) entry which is preliminary data.</text>
</comment>
<evidence type="ECO:0000256" key="3">
    <source>
        <dbReference type="ARBA" id="ARBA00022598"/>
    </source>
</evidence>
<keyword evidence="3 6" id="KW-0436">Ligase</keyword>
<dbReference type="SUPFAM" id="SSF56091">
    <property type="entry name" value="DNA ligase/mRNA capping enzyme, catalytic domain"/>
    <property type="match status" value="1"/>
</dbReference>
<reference evidence="6 7" key="1">
    <citation type="submission" date="2024-04" db="EMBL/GenBank/DDBJ databases">
        <title>draft genome sequnece of Paenibacillus filicis.</title>
        <authorList>
            <person name="Kim D.-U."/>
        </authorList>
    </citation>
    <scope>NUCLEOTIDE SEQUENCE [LARGE SCALE GENOMIC DNA]</scope>
    <source>
        <strain evidence="6 7">KACC14197</strain>
    </source>
</reference>
<evidence type="ECO:0000313" key="6">
    <source>
        <dbReference type="EMBL" id="MEK8128114.1"/>
    </source>
</evidence>
<feature type="domain" description="ATP-dependent DNA ligase family profile" evidence="5">
    <location>
        <begin position="105"/>
        <end position="237"/>
    </location>
</feature>
<evidence type="ECO:0000313" key="7">
    <source>
        <dbReference type="Proteomes" id="UP001469365"/>
    </source>
</evidence>
<dbReference type="InterPro" id="IPR012310">
    <property type="entry name" value="DNA_ligase_ATP-dep_cent"/>
</dbReference>
<evidence type="ECO:0000256" key="1">
    <source>
        <dbReference type="ARBA" id="ARBA00007572"/>
    </source>
</evidence>
<evidence type="ECO:0000256" key="4">
    <source>
        <dbReference type="ARBA" id="ARBA00034003"/>
    </source>
</evidence>
<dbReference type="InterPro" id="IPR012340">
    <property type="entry name" value="NA-bd_OB-fold"/>
</dbReference>
<keyword evidence="7" id="KW-1185">Reference proteome</keyword>
<dbReference type="Proteomes" id="UP001469365">
    <property type="component" value="Unassembled WGS sequence"/>
</dbReference>
<proteinExistence type="inferred from homology"/>
<dbReference type="PANTHER" id="PTHR45674:SF4">
    <property type="entry name" value="DNA LIGASE 1"/>
    <property type="match status" value="1"/>
</dbReference>